<dbReference type="OrthoDB" id="5241778at2"/>
<dbReference type="SUPFAM" id="SSF51679">
    <property type="entry name" value="Bacterial luciferase-like"/>
    <property type="match status" value="1"/>
</dbReference>
<dbReference type="PANTHER" id="PTHR43244:SF2">
    <property type="entry name" value="CONSERVED HYPOTHETICAL ALANINE AND PROLINE-RICH PROTEIN"/>
    <property type="match status" value="1"/>
</dbReference>
<feature type="domain" description="Luciferase-like" evidence="1">
    <location>
        <begin position="20"/>
        <end position="203"/>
    </location>
</feature>
<dbReference type="Gene3D" id="3.20.20.30">
    <property type="entry name" value="Luciferase-like domain"/>
    <property type="match status" value="2"/>
</dbReference>
<gene>
    <name evidence="2" type="ORF">DMH04_00865</name>
</gene>
<sequence>MMDRRFRFGVVAEPKYTGEQWRAVARRAEDLGYSTLLMPDGLHLLAPLPAAAVAATVTTTLRVGAFVLASTVRPPRTAAWEAHSLATLTGHRFELGIGTGNPWMNRAAVDEIGMPETTPAQRLTLLRQTVEHLRALETTRTPLMIAAGGRRSRALAGQLADIVTLPHGPLARREDVKQMVAEVADAAGDRADEIEYSMNILVIGDAIPRPLVPLVGDDLNALIDADSMLMLRGTPQEMADEIQRRRDVFGYSYITVNALHLETFAPVVELLRGR</sequence>
<evidence type="ECO:0000313" key="2">
    <source>
        <dbReference type="EMBL" id="RSM91888.1"/>
    </source>
</evidence>
<dbReference type="InterPro" id="IPR011251">
    <property type="entry name" value="Luciferase-like_dom"/>
</dbReference>
<name>A0A428ZUZ6_KIBAR</name>
<dbReference type="Proteomes" id="UP000287547">
    <property type="component" value="Unassembled WGS sequence"/>
</dbReference>
<dbReference type="EMBL" id="QHKI01000001">
    <property type="protein sequence ID" value="RSM91888.1"/>
    <property type="molecule type" value="Genomic_DNA"/>
</dbReference>
<accession>A0A428ZUZ6</accession>
<proteinExistence type="predicted"/>
<evidence type="ECO:0000259" key="1">
    <source>
        <dbReference type="Pfam" id="PF00296"/>
    </source>
</evidence>
<dbReference type="InterPro" id="IPR036661">
    <property type="entry name" value="Luciferase-like_sf"/>
</dbReference>
<organism evidence="2 3">
    <name type="scientific">Kibdelosporangium aridum</name>
    <dbReference type="NCBI Taxonomy" id="2030"/>
    <lineage>
        <taxon>Bacteria</taxon>
        <taxon>Bacillati</taxon>
        <taxon>Actinomycetota</taxon>
        <taxon>Actinomycetes</taxon>
        <taxon>Pseudonocardiales</taxon>
        <taxon>Pseudonocardiaceae</taxon>
        <taxon>Kibdelosporangium</taxon>
    </lineage>
</organism>
<dbReference type="AlphaFoldDB" id="A0A428ZUZ6"/>
<dbReference type="InterPro" id="IPR050564">
    <property type="entry name" value="F420-G6PD/mer"/>
</dbReference>
<comment type="caution">
    <text evidence="2">The sequence shown here is derived from an EMBL/GenBank/DDBJ whole genome shotgun (WGS) entry which is preliminary data.</text>
</comment>
<dbReference type="PANTHER" id="PTHR43244">
    <property type="match status" value="1"/>
</dbReference>
<evidence type="ECO:0000313" key="3">
    <source>
        <dbReference type="Proteomes" id="UP000287547"/>
    </source>
</evidence>
<protein>
    <submittedName>
        <fullName evidence="2">LLM class flavin-dependent oxidoreductase</fullName>
    </submittedName>
</protein>
<reference evidence="2 3" key="1">
    <citation type="submission" date="2018-05" db="EMBL/GenBank/DDBJ databases">
        <title>Evolution of GPA BGCs.</title>
        <authorList>
            <person name="Waglechner N."/>
            <person name="Wright G.D."/>
        </authorList>
    </citation>
    <scope>NUCLEOTIDE SEQUENCE [LARGE SCALE GENOMIC DNA]</scope>
    <source>
        <strain evidence="2 3">A82846</strain>
    </source>
</reference>
<dbReference type="Pfam" id="PF00296">
    <property type="entry name" value="Bac_luciferase"/>
    <property type="match status" value="1"/>
</dbReference>
<dbReference type="GO" id="GO:0016705">
    <property type="term" value="F:oxidoreductase activity, acting on paired donors, with incorporation or reduction of molecular oxygen"/>
    <property type="evidence" value="ECO:0007669"/>
    <property type="project" value="InterPro"/>
</dbReference>